<evidence type="ECO:0000313" key="1">
    <source>
        <dbReference type="EMBL" id="PNR26477.1"/>
    </source>
</evidence>
<protein>
    <submittedName>
        <fullName evidence="1 2">Uncharacterized protein</fullName>
    </submittedName>
</protein>
<proteinExistence type="predicted"/>
<dbReference type="EnsemblPlants" id="Pp3c27_7540V3.1">
    <property type="protein sequence ID" value="Pp3c27_7540V3.1"/>
    <property type="gene ID" value="Pp3c27_7540"/>
</dbReference>
<name>A0A2K1IB32_PHYPA</name>
<dbReference type="Proteomes" id="UP000006727">
    <property type="component" value="Chromosome 27"/>
</dbReference>
<evidence type="ECO:0000313" key="3">
    <source>
        <dbReference type="Proteomes" id="UP000006727"/>
    </source>
</evidence>
<evidence type="ECO:0000313" key="2">
    <source>
        <dbReference type="EnsemblPlants" id="Pp3c27_7540V3.1"/>
    </source>
</evidence>
<sequence>MRNWGLLTSSHLSDFPTPYDPPTPMTAVNAAASLISLLCTVRYPHSFQTVQAFWHAGAEASRSFACSYVVIFLLSIRHMGTARRVTSCSFLPGIAPGAKLRNVVGTQRCMCAIEPTIPPPHCSHQQQDPKMWCAIVVTSAADAHET</sequence>
<dbReference type="EMBL" id="ABEU02000027">
    <property type="protein sequence ID" value="PNR26477.1"/>
    <property type="molecule type" value="Genomic_DNA"/>
</dbReference>
<reference evidence="1 3" key="2">
    <citation type="journal article" date="2018" name="Plant J.">
        <title>The Physcomitrella patens chromosome-scale assembly reveals moss genome structure and evolution.</title>
        <authorList>
            <person name="Lang D."/>
            <person name="Ullrich K.K."/>
            <person name="Murat F."/>
            <person name="Fuchs J."/>
            <person name="Jenkins J."/>
            <person name="Haas F.B."/>
            <person name="Piednoel M."/>
            <person name="Gundlach H."/>
            <person name="Van Bel M."/>
            <person name="Meyberg R."/>
            <person name="Vives C."/>
            <person name="Morata J."/>
            <person name="Symeonidi A."/>
            <person name="Hiss M."/>
            <person name="Muchero W."/>
            <person name="Kamisugi Y."/>
            <person name="Saleh O."/>
            <person name="Blanc G."/>
            <person name="Decker E.L."/>
            <person name="van Gessel N."/>
            <person name="Grimwood J."/>
            <person name="Hayes R.D."/>
            <person name="Graham S.W."/>
            <person name="Gunter L.E."/>
            <person name="McDaniel S.F."/>
            <person name="Hoernstein S.N.W."/>
            <person name="Larsson A."/>
            <person name="Li F.W."/>
            <person name="Perroud P.F."/>
            <person name="Phillips J."/>
            <person name="Ranjan P."/>
            <person name="Rokshar D.S."/>
            <person name="Rothfels C.J."/>
            <person name="Schneider L."/>
            <person name="Shu S."/>
            <person name="Stevenson D.W."/>
            <person name="Thummler F."/>
            <person name="Tillich M."/>
            <person name="Villarreal Aguilar J.C."/>
            <person name="Widiez T."/>
            <person name="Wong G.K."/>
            <person name="Wymore A."/>
            <person name="Zhang Y."/>
            <person name="Zimmer A.D."/>
            <person name="Quatrano R.S."/>
            <person name="Mayer K.F.X."/>
            <person name="Goodstein D."/>
            <person name="Casacuberta J.M."/>
            <person name="Vandepoele K."/>
            <person name="Reski R."/>
            <person name="Cuming A.C."/>
            <person name="Tuskan G.A."/>
            <person name="Maumus F."/>
            <person name="Salse J."/>
            <person name="Schmutz J."/>
            <person name="Rensing S.A."/>
        </authorList>
    </citation>
    <scope>NUCLEOTIDE SEQUENCE [LARGE SCALE GENOMIC DNA]</scope>
    <source>
        <strain evidence="2 3">cv. Gransden 2004</strain>
    </source>
</reference>
<dbReference type="Gramene" id="Pp3c27_7540V3.1">
    <property type="protein sequence ID" value="Pp3c27_7540V3.1"/>
    <property type="gene ID" value="Pp3c27_7540"/>
</dbReference>
<dbReference type="PaxDb" id="3218-PP1S164_35V6.1"/>
<organism evidence="1">
    <name type="scientific">Physcomitrium patens</name>
    <name type="common">Spreading-leaved earth moss</name>
    <name type="synonym">Physcomitrella patens</name>
    <dbReference type="NCBI Taxonomy" id="3218"/>
    <lineage>
        <taxon>Eukaryota</taxon>
        <taxon>Viridiplantae</taxon>
        <taxon>Streptophyta</taxon>
        <taxon>Embryophyta</taxon>
        <taxon>Bryophyta</taxon>
        <taxon>Bryophytina</taxon>
        <taxon>Bryopsida</taxon>
        <taxon>Funariidae</taxon>
        <taxon>Funariales</taxon>
        <taxon>Funariaceae</taxon>
        <taxon>Physcomitrium</taxon>
    </lineage>
</organism>
<reference evidence="1 3" key="1">
    <citation type="journal article" date="2008" name="Science">
        <title>The Physcomitrella genome reveals evolutionary insights into the conquest of land by plants.</title>
        <authorList>
            <person name="Rensing S."/>
            <person name="Lang D."/>
            <person name="Zimmer A."/>
            <person name="Terry A."/>
            <person name="Salamov A."/>
            <person name="Shapiro H."/>
            <person name="Nishiyama T."/>
            <person name="Perroud P.-F."/>
            <person name="Lindquist E."/>
            <person name="Kamisugi Y."/>
            <person name="Tanahashi T."/>
            <person name="Sakakibara K."/>
            <person name="Fujita T."/>
            <person name="Oishi K."/>
            <person name="Shin-I T."/>
            <person name="Kuroki Y."/>
            <person name="Toyoda A."/>
            <person name="Suzuki Y."/>
            <person name="Hashimoto A."/>
            <person name="Yamaguchi K."/>
            <person name="Sugano A."/>
            <person name="Kohara Y."/>
            <person name="Fujiyama A."/>
            <person name="Anterola A."/>
            <person name="Aoki S."/>
            <person name="Ashton N."/>
            <person name="Barbazuk W.B."/>
            <person name="Barker E."/>
            <person name="Bennetzen J."/>
            <person name="Bezanilla M."/>
            <person name="Blankenship R."/>
            <person name="Cho S.H."/>
            <person name="Dutcher S."/>
            <person name="Estelle M."/>
            <person name="Fawcett J.A."/>
            <person name="Gundlach H."/>
            <person name="Hanada K."/>
            <person name="Heyl A."/>
            <person name="Hicks K.A."/>
            <person name="Hugh J."/>
            <person name="Lohr M."/>
            <person name="Mayer K."/>
            <person name="Melkozernov A."/>
            <person name="Murata T."/>
            <person name="Nelson D."/>
            <person name="Pils B."/>
            <person name="Prigge M."/>
            <person name="Reiss B."/>
            <person name="Renner T."/>
            <person name="Rombauts S."/>
            <person name="Rushton P."/>
            <person name="Sanderfoot A."/>
            <person name="Schween G."/>
            <person name="Shiu S.-H."/>
            <person name="Stueber K."/>
            <person name="Theodoulou F.L."/>
            <person name="Tu H."/>
            <person name="Van de Peer Y."/>
            <person name="Verrier P.J."/>
            <person name="Waters E."/>
            <person name="Wood A."/>
            <person name="Yang L."/>
            <person name="Cove D."/>
            <person name="Cuming A."/>
            <person name="Hasebe M."/>
            <person name="Lucas S."/>
            <person name="Mishler D.B."/>
            <person name="Reski R."/>
            <person name="Grigoriev I."/>
            <person name="Quatrano R.S."/>
            <person name="Boore J.L."/>
        </authorList>
    </citation>
    <scope>NUCLEOTIDE SEQUENCE [LARGE SCALE GENOMIC DNA]</scope>
    <source>
        <strain evidence="2 3">cv. Gransden 2004</strain>
    </source>
</reference>
<accession>A0A2K1IB32</accession>
<keyword evidence="3" id="KW-1185">Reference proteome</keyword>
<gene>
    <name evidence="1" type="ORF">PHYPA_031052</name>
</gene>
<dbReference type="AlphaFoldDB" id="A0A2K1IB32"/>
<dbReference type="InParanoid" id="A0A2K1IB32"/>
<reference evidence="2" key="3">
    <citation type="submission" date="2020-12" db="UniProtKB">
        <authorList>
            <consortium name="EnsemblPlants"/>
        </authorList>
    </citation>
    <scope>IDENTIFICATION</scope>
</reference>